<proteinExistence type="predicted"/>
<dbReference type="Proteomes" id="UP000290189">
    <property type="component" value="Unassembled WGS sequence"/>
</dbReference>
<geneLocation type="mitochondrion" evidence="2"/>
<reference evidence="2 4" key="2">
    <citation type="submission" date="2018-03" db="EMBL/GenBank/DDBJ databases">
        <authorList>
            <person name="Fogelqvist J."/>
        </authorList>
    </citation>
    <scope>NUCLEOTIDE SEQUENCE [LARGE SCALE GENOMIC DNA]</scope>
</reference>
<gene>
    <name evidence="1" type="ORF">PBRA_002803</name>
    <name evidence="2" type="ORF">PLBR_LOCUS2158</name>
</gene>
<evidence type="ECO:0000313" key="2">
    <source>
        <dbReference type="EMBL" id="SPQ94943.1"/>
    </source>
</evidence>
<sequence>MRQASKTQTEACLRRVFDANVIKDLLYFETAVFVEARSLQPKGYFVFMVCRSGMFIVQIDEVKMTAIDKAVFVPFLNTTAVEQLQDNAKFLEDAVARDSQHIRLSVDDQVAVPDTVDFYTFFADTHLFAHLHAAWFSARVQQAWPSLYDASLCRAAFNLDASASIQLFNAMLARLSGSDASLEKAFVFEEFAMVVGANADFKRHAFQSSEFQVQVLNALKSAHQIRASRLLEASTDMITEDAVQTHEAGLSLYAGVLLTLFQLFSGGATVPERVDMFQNTSVFKVETFVTALLCLSSEEIPPADNVQVATPSPATSPPPLTRVPSPRLRMPLALPRVPSPIRFSLANDDTVTIREEQMSVGMKKITEVDHLQSAVLFELFRYLDVVPHIATPGRGPVVSLPDSGALVRIVVDMPEFCDKRVPRWFARIPHLLRVPAAPHHGCLLYMHASNLLTICQASPAARDIIRKQCFAEIQLLGGGLAGRRAATKDDTFFYALGKSTVQTLLDEILNDVAINAVN</sequence>
<dbReference type="EMBL" id="OVEO01000003">
    <property type="protein sequence ID" value="SPQ94943.1"/>
    <property type="molecule type" value="Genomic_DNA"/>
</dbReference>
<keyword evidence="3" id="KW-1185">Reference proteome</keyword>
<dbReference type="Proteomes" id="UP000039324">
    <property type="component" value="Unassembled WGS sequence"/>
</dbReference>
<evidence type="ECO:0000313" key="3">
    <source>
        <dbReference type="Proteomes" id="UP000039324"/>
    </source>
</evidence>
<organism evidence="1 3">
    <name type="scientific">Plasmodiophora brassicae</name>
    <name type="common">Clubroot disease agent</name>
    <dbReference type="NCBI Taxonomy" id="37360"/>
    <lineage>
        <taxon>Eukaryota</taxon>
        <taxon>Sar</taxon>
        <taxon>Rhizaria</taxon>
        <taxon>Endomyxa</taxon>
        <taxon>Phytomyxea</taxon>
        <taxon>Plasmodiophorida</taxon>
        <taxon>Plasmodiophoridae</taxon>
        <taxon>Plasmodiophora</taxon>
    </lineage>
</organism>
<name>A0A0G4J6C4_PLABS</name>
<evidence type="ECO:0000313" key="1">
    <source>
        <dbReference type="EMBL" id="CEP02836.1"/>
    </source>
</evidence>
<reference evidence="1 3" key="1">
    <citation type="submission" date="2015-02" db="EMBL/GenBank/DDBJ databases">
        <authorList>
            <person name="Chooi Y.-H."/>
        </authorList>
    </citation>
    <scope>NUCLEOTIDE SEQUENCE [LARGE SCALE GENOMIC DNA]</scope>
    <source>
        <strain evidence="1">E3</strain>
    </source>
</reference>
<dbReference type="AlphaFoldDB" id="A0A0G4J6C4"/>
<keyword evidence="2" id="KW-0496">Mitochondrion</keyword>
<protein>
    <submittedName>
        <fullName evidence="1">Uncharacterized protein</fullName>
    </submittedName>
</protein>
<evidence type="ECO:0000313" key="4">
    <source>
        <dbReference type="Proteomes" id="UP000290189"/>
    </source>
</evidence>
<dbReference type="EMBL" id="CDSF01000133">
    <property type="protein sequence ID" value="CEP02836.1"/>
    <property type="molecule type" value="Genomic_DNA"/>
</dbReference>
<accession>A0A0G4J6C4</accession>